<keyword evidence="3" id="KW-1185">Reference proteome</keyword>
<sequence length="152" mass="16365">MRRRTLALLALAWPLWAGAQAPACTVPDHVPPAQLAGLWTLTLWPEGAQETQASSRGAVLFERHPEYTAGVRGELRRSGAGNDLTAVVSGDVTEGEFHLDESDDGKTMSAVWDGVAQDCAGRLSITGTRRPAEGRGEGTALRFRLERASGWR</sequence>
<evidence type="ECO:0000256" key="1">
    <source>
        <dbReference type="SAM" id="SignalP"/>
    </source>
</evidence>
<dbReference type="KEGG" id="hcz:G9Q37_18890"/>
<dbReference type="Proteomes" id="UP000503162">
    <property type="component" value="Chromosome"/>
</dbReference>
<evidence type="ECO:0008006" key="4">
    <source>
        <dbReference type="Google" id="ProtNLM"/>
    </source>
</evidence>
<name>A0A6G8IM34_9BURK</name>
<feature type="signal peptide" evidence="1">
    <location>
        <begin position="1"/>
        <end position="19"/>
    </location>
</feature>
<evidence type="ECO:0000313" key="2">
    <source>
        <dbReference type="EMBL" id="QIM54078.1"/>
    </source>
</evidence>
<dbReference type="RefSeq" id="WP_166229700.1">
    <property type="nucleotide sequence ID" value="NZ_CP049989.1"/>
</dbReference>
<reference evidence="2 3" key="1">
    <citation type="submission" date="2020-03" db="EMBL/GenBank/DDBJ databases">
        <title>Hydrogenophaga sp. nov. isolated from cyanobacterial mat.</title>
        <authorList>
            <person name="Thorat V."/>
            <person name="Kirdat K."/>
            <person name="Tiwarekar B."/>
            <person name="Costa E.D."/>
            <person name="Yadav A."/>
        </authorList>
    </citation>
    <scope>NUCLEOTIDE SEQUENCE [LARGE SCALE GENOMIC DNA]</scope>
    <source>
        <strain evidence="2 3">BA0156</strain>
    </source>
</reference>
<feature type="chain" id="PRO_5026106452" description="Lipocalin-like domain-containing protein" evidence="1">
    <location>
        <begin position="20"/>
        <end position="152"/>
    </location>
</feature>
<keyword evidence="1" id="KW-0732">Signal</keyword>
<dbReference type="AlphaFoldDB" id="A0A6G8IM34"/>
<dbReference type="EMBL" id="CP049989">
    <property type="protein sequence ID" value="QIM54078.1"/>
    <property type="molecule type" value="Genomic_DNA"/>
</dbReference>
<organism evidence="2 3">
    <name type="scientific">Hydrogenophaga crocea</name>
    <dbReference type="NCBI Taxonomy" id="2716225"/>
    <lineage>
        <taxon>Bacteria</taxon>
        <taxon>Pseudomonadati</taxon>
        <taxon>Pseudomonadota</taxon>
        <taxon>Betaproteobacteria</taxon>
        <taxon>Burkholderiales</taxon>
        <taxon>Comamonadaceae</taxon>
        <taxon>Hydrogenophaga</taxon>
    </lineage>
</organism>
<gene>
    <name evidence="2" type="ORF">G9Q37_18890</name>
</gene>
<proteinExistence type="predicted"/>
<protein>
    <recommendedName>
        <fullName evidence="4">Lipocalin-like domain-containing protein</fullName>
    </recommendedName>
</protein>
<evidence type="ECO:0000313" key="3">
    <source>
        <dbReference type="Proteomes" id="UP000503162"/>
    </source>
</evidence>
<accession>A0A6G8IM34</accession>